<accession>A0A0M0LK42</accession>
<dbReference type="RefSeq" id="WP_083446081.1">
    <property type="nucleotide sequence ID" value="NZ_LILB01000001.1"/>
</dbReference>
<keyword evidence="1" id="KW-0812">Transmembrane</keyword>
<gene>
    <name evidence="2" type="ORF">AMD00_02735</name>
</gene>
<organism evidence="2 3">
    <name type="scientific">Viridibacillus arvi</name>
    <dbReference type="NCBI Taxonomy" id="263475"/>
    <lineage>
        <taxon>Bacteria</taxon>
        <taxon>Bacillati</taxon>
        <taxon>Bacillota</taxon>
        <taxon>Bacilli</taxon>
        <taxon>Bacillales</taxon>
        <taxon>Caryophanaceae</taxon>
        <taxon>Viridibacillus</taxon>
    </lineage>
</organism>
<comment type="caution">
    <text evidence="2">The sequence shown here is derived from an EMBL/GenBank/DDBJ whole genome shotgun (WGS) entry which is preliminary data.</text>
</comment>
<keyword evidence="1" id="KW-0472">Membrane</keyword>
<sequence>MIPIILSIITIGVLCFSCFIVVRKRKQTGITGIKSALSSICLFLIAITSLLAYWLNFTGILSWAIIMILLILGAYFTKYSVIPVKI</sequence>
<keyword evidence="3" id="KW-1185">Reference proteome</keyword>
<feature type="transmembrane region" description="Helical" evidence="1">
    <location>
        <begin position="35"/>
        <end position="54"/>
    </location>
</feature>
<evidence type="ECO:0000313" key="3">
    <source>
        <dbReference type="Proteomes" id="UP000036867"/>
    </source>
</evidence>
<feature type="transmembrane region" description="Helical" evidence="1">
    <location>
        <begin position="60"/>
        <end position="77"/>
    </location>
</feature>
<dbReference type="AlphaFoldDB" id="A0A0M0LK42"/>
<name>A0A0M0LK42_9BACL</name>
<reference evidence="3" key="1">
    <citation type="submission" date="2015-08" db="EMBL/GenBank/DDBJ databases">
        <title>Fjat-10028 dsm 16317.</title>
        <authorList>
            <person name="Liu B."/>
            <person name="Wang J."/>
            <person name="Zhu Y."/>
            <person name="Liu G."/>
            <person name="Chen Q."/>
            <person name="Chen Z."/>
            <person name="Lan J."/>
            <person name="Che J."/>
            <person name="Ge C."/>
            <person name="Shi H."/>
            <person name="Pan Z."/>
            <person name="Liu X."/>
        </authorList>
    </citation>
    <scope>NUCLEOTIDE SEQUENCE [LARGE SCALE GENOMIC DNA]</scope>
    <source>
        <strain evidence="3">DSM 16317</strain>
    </source>
</reference>
<evidence type="ECO:0000256" key="1">
    <source>
        <dbReference type="SAM" id="Phobius"/>
    </source>
</evidence>
<proteinExistence type="predicted"/>
<dbReference type="OrthoDB" id="2427984at2"/>
<evidence type="ECO:0000313" key="2">
    <source>
        <dbReference type="EMBL" id="KOO51414.1"/>
    </source>
</evidence>
<protein>
    <submittedName>
        <fullName evidence="2">Uncharacterized protein</fullName>
    </submittedName>
</protein>
<dbReference type="GeneID" id="301135030"/>
<dbReference type="Proteomes" id="UP000036867">
    <property type="component" value="Unassembled WGS sequence"/>
</dbReference>
<feature type="transmembrane region" description="Helical" evidence="1">
    <location>
        <begin position="6"/>
        <end position="23"/>
    </location>
</feature>
<dbReference type="EMBL" id="LILB01000001">
    <property type="protein sequence ID" value="KOO51414.1"/>
    <property type="molecule type" value="Genomic_DNA"/>
</dbReference>
<keyword evidence="1" id="KW-1133">Transmembrane helix</keyword>